<dbReference type="PANTHER" id="PTHR47313:SF1">
    <property type="entry name" value="RIBOSOMAL RNA LARGE SUBUNIT METHYLTRANSFERASE K_L"/>
    <property type="match status" value="1"/>
</dbReference>
<dbReference type="Gene3D" id="3.40.50.150">
    <property type="entry name" value="Vaccinia Virus protein VP39"/>
    <property type="match status" value="2"/>
</dbReference>
<dbReference type="RefSeq" id="WP_284216430.1">
    <property type="nucleotide sequence ID" value="NZ_BSOT01000005.1"/>
</dbReference>
<dbReference type="GO" id="GO:0052915">
    <property type="term" value="F:23S rRNA (guanine(2445)-N(2))-methyltransferase activity"/>
    <property type="evidence" value="ECO:0007669"/>
    <property type="project" value="UniProtKB-UniRule"/>
</dbReference>
<dbReference type="PROSITE" id="PS01261">
    <property type="entry name" value="UPF0020"/>
    <property type="match status" value="1"/>
</dbReference>
<protein>
    <recommendedName>
        <fullName evidence="6">Ribosomal RNA large subunit methyltransferase K/L</fullName>
    </recommendedName>
    <domain>
        <recommendedName>
            <fullName evidence="6">23S rRNA m2G2445 methyltransferase</fullName>
            <ecNumber evidence="6">2.1.1.173</ecNumber>
        </recommendedName>
        <alternativeName>
            <fullName evidence="6">rRNA (guanine-N(2)-)-methyltransferase RlmL</fullName>
        </alternativeName>
    </domain>
    <domain>
        <recommendedName>
            <fullName evidence="6">23S rRNA m7G2069 methyltransferase</fullName>
            <ecNumber evidence="6">2.1.1.264</ecNumber>
        </recommendedName>
        <alternativeName>
            <fullName evidence="6">rRNA (guanine-N(7)-)-methyltransferase RlmK</fullName>
        </alternativeName>
    </domain>
</protein>
<keyword evidence="5 6" id="KW-0949">S-adenosyl-L-methionine</keyword>
<name>A0AA37WGH1_9ALTE</name>
<dbReference type="SMART" id="SM00981">
    <property type="entry name" value="THUMP"/>
    <property type="match status" value="1"/>
</dbReference>
<dbReference type="Proteomes" id="UP001156601">
    <property type="component" value="Unassembled WGS sequence"/>
</dbReference>
<dbReference type="NCBIfam" id="NF008748">
    <property type="entry name" value="PRK11783.1"/>
    <property type="match status" value="1"/>
</dbReference>
<proteinExistence type="inferred from homology"/>
<dbReference type="CDD" id="cd11715">
    <property type="entry name" value="THUMP_AdoMetMT"/>
    <property type="match status" value="1"/>
</dbReference>
<evidence type="ECO:0000256" key="5">
    <source>
        <dbReference type="ARBA" id="ARBA00022691"/>
    </source>
</evidence>
<feature type="domain" description="THUMP" evidence="8">
    <location>
        <begin position="47"/>
        <end position="158"/>
    </location>
</feature>
<dbReference type="EMBL" id="BSOT01000005">
    <property type="protein sequence ID" value="GLR70126.1"/>
    <property type="molecule type" value="Genomic_DNA"/>
</dbReference>
<keyword evidence="4 6" id="KW-0808">Transferase</keyword>
<dbReference type="InterPro" id="IPR004114">
    <property type="entry name" value="THUMP_dom"/>
</dbReference>
<dbReference type="Pfam" id="PF10672">
    <property type="entry name" value="Methyltrans_SAM"/>
    <property type="match status" value="1"/>
</dbReference>
<dbReference type="InterPro" id="IPR054170">
    <property type="entry name" value="RlmL_1st"/>
</dbReference>
<comment type="caution">
    <text evidence="9">The sequence shown here is derived from an EMBL/GenBank/DDBJ whole genome shotgun (WGS) entry which is preliminary data.</text>
</comment>
<keyword evidence="3 6" id="KW-0489">Methyltransferase</keyword>
<evidence type="ECO:0000313" key="10">
    <source>
        <dbReference type="Proteomes" id="UP001156601"/>
    </source>
</evidence>
<dbReference type="PROSITE" id="PS00092">
    <property type="entry name" value="N6_MTASE"/>
    <property type="match status" value="1"/>
</dbReference>
<dbReference type="GO" id="GO:0003723">
    <property type="term" value="F:RNA binding"/>
    <property type="evidence" value="ECO:0007669"/>
    <property type="project" value="UniProtKB-UniRule"/>
</dbReference>
<evidence type="ECO:0000256" key="6">
    <source>
        <dbReference type="HAMAP-Rule" id="MF_01858"/>
    </source>
</evidence>
<evidence type="ECO:0000256" key="3">
    <source>
        <dbReference type="ARBA" id="ARBA00022603"/>
    </source>
</evidence>
<dbReference type="Pfam" id="PF01170">
    <property type="entry name" value="UPF0020"/>
    <property type="match status" value="1"/>
</dbReference>
<dbReference type="InterPro" id="IPR053943">
    <property type="entry name" value="RlmKL-like_Mtase_CS"/>
</dbReference>
<dbReference type="InterPro" id="IPR029063">
    <property type="entry name" value="SAM-dependent_MTases_sf"/>
</dbReference>
<dbReference type="SUPFAM" id="SSF53335">
    <property type="entry name" value="S-adenosyl-L-methionine-dependent methyltransferases"/>
    <property type="match status" value="2"/>
</dbReference>
<sequence>MPDIIVTTSTGIEELLKIEIADLCDETDLDSIRVKPGQCRFSADLRAAYTLCLHSRLANRVLVVLASGRADDAEKLYSLASSVKWPDVFASDTPFLITARGANRELRNTQFIAQKVKDAVVDSFQEQQLPRPNVDKSNAYIKFQVRVFREHADICVDFSGNSLHMRGYRLDTGDAPLKEHVAVAMLKRSGWQPNGDTPLLDPMCGSGTIAIEAAMMAANIPPNMHRDMWGFDFYLGHKLRTWQAIEAKAEAQISKPKMPIFGSDVSMIVVEKAIENATRANVIDYIEFKQVDALQLRPPTESGQIVSNPPYGERLGEFASMLPLYDELGEHFKTHFANWQLALLCSEQSLLKALKLRAHKRYQLFNGKLECQLALYEMTEGNLEMFSVVDENSELANRLKKNIKKLSKWINKGHTDAYRVYDADLPNYNFAIDRYGDWVILQEYQAPKSIPEKVANERLQHAILHVPKALGIDPKKLVVKTRKKQAGKNQYEKNKTKPSREVSTRHKRFTVHEYGAKFWINPKDYLDVGLFLDHRETRQMFAAQCAGADVLNLFCYTGSVSVHAALSGARSVTSVDMSNTYLQWAKDNFVLNGIKGANVFEQANCIEWVAQAQQRKQCRYDRIFLDPPSFSNSKRMQDTWDVQRDHIALIESVKAILKPNGKIFFSNNLRSFQLDETAIVASGFTIQNITKQSIPEDFSRNQKIHHCWVLSL</sequence>
<evidence type="ECO:0000256" key="7">
    <source>
        <dbReference type="PROSITE-ProRule" id="PRU00529"/>
    </source>
</evidence>
<keyword evidence="10" id="KW-1185">Reference proteome</keyword>
<comment type="catalytic activity">
    <reaction evidence="6">
        <text>guanosine(2445) in 23S rRNA + S-adenosyl-L-methionine = N(2)-methylguanosine(2445) in 23S rRNA + S-adenosyl-L-homocysteine + H(+)</text>
        <dbReference type="Rhea" id="RHEA:42740"/>
        <dbReference type="Rhea" id="RHEA-COMP:10215"/>
        <dbReference type="Rhea" id="RHEA-COMP:10216"/>
        <dbReference type="ChEBI" id="CHEBI:15378"/>
        <dbReference type="ChEBI" id="CHEBI:57856"/>
        <dbReference type="ChEBI" id="CHEBI:59789"/>
        <dbReference type="ChEBI" id="CHEBI:74269"/>
        <dbReference type="ChEBI" id="CHEBI:74481"/>
        <dbReference type="EC" id="2.1.1.173"/>
    </reaction>
</comment>
<dbReference type="EC" id="2.1.1.173" evidence="6"/>
<dbReference type="InterPro" id="IPR000241">
    <property type="entry name" value="RlmKL-like_Mtase"/>
</dbReference>
<dbReference type="EC" id="2.1.1.264" evidence="6"/>
<organism evidence="9 10">
    <name type="scientific">Agaribacter marinus</name>
    <dbReference type="NCBI Taxonomy" id="1431249"/>
    <lineage>
        <taxon>Bacteria</taxon>
        <taxon>Pseudomonadati</taxon>
        <taxon>Pseudomonadota</taxon>
        <taxon>Gammaproteobacteria</taxon>
        <taxon>Alteromonadales</taxon>
        <taxon>Alteromonadaceae</taxon>
        <taxon>Agaribacter</taxon>
    </lineage>
</organism>
<keyword evidence="1 6" id="KW-0963">Cytoplasm</keyword>
<keyword evidence="2 6" id="KW-0698">rRNA processing</keyword>
<dbReference type="GO" id="GO:0070043">
    <property type="term" value="F:rRNA (guanine-N7-)-methyltransferase activity"/>
    <property type="evidence" value="ECO:0007669"/>
    <property type="project" value="UniProtKB-UniRule"/>
</dbReference>
<dbReference type="InterPro" id="IPR019614">
    <property type="entry name" value="SAM-dep_methyl-trfase"/>
</dbReference>
<dbReference type="InterPro" id="IPR017244">
    <property type="entry name" value="23SrRNA_methyltr_KL"/>
</dbReference>
<evidence type="ECO:0000259" key="8">
    <source>
        <dbReference type="PROSITE" id="PS51165"/>
    </source>
</evidence>
<dbReference type="HAMAP" id="MF_01858">
    <property type="entry name" value="23SrRNA_methyltr_KL"/>
    <property type="match status" value="1"/>
</dbReference>
<dbReference type="GO" id="GO:0005737">
    <property type="term" value="C:cytoplasm"/>
    <property type="evidence" value="ECO:0007669"/>
    <property type="project" value="UniProtKB-SubCell"/>
</dbReference>
<dbReference type="AlphaFoldDB" id="A0AA37WGH1"/>
<reference evidence="9" key="2">
    <citation type="submission" date="2023-01" db="EMBL/GenBank/DDBJ databases">
        <title>Draft genome sequence of Agaribacter marinus strain NBRC 110023.</title>
        <authorList>
            <person name="Sun Q."/>
            <person name="Mori K."/>
        </authorList>
    </citation>
    <scope>NUCLEOTIDE SEQUENCE</scope>
    <source>
        <strain evidence="9">NBRC 110023</strain>
    </source>
</reference>
<evidence type="ECO:0000256" key="1">
    <source>
        <dbReference type="ARBA" id="ARBA00022490"/>
    </source>
</evidence>
<comment type="similarity">
    <text evidence="6">Belongs to the methyltransferase superfamily. RlmKL family.</text>
</comment>
<comment type="catalytic activity">
    <reaction evidence="6">
        <text>guanosine(2069) in 23S rRNA + S-adenosyl-L-methionine = N(2)-methylguanosine(2069) in 23S rRNA + S-adenosyl-L-homocysteine + H(+)</text>
        <dbReference type="Rhea" id="RHEA:43772"/>
        <dbReference type="Rhea" id="RHEA-COMP:10688"/>
        <dbReference type="Rhea" id="RHEA-COMP:10689"/>
        <dbReference type="ChEBI" id="CHEBI:15378"/>
        <dbReference type="ChEBI" id="CHEBI:57856"/>
        <dbReference type="ChEBI" id="CHEBI:59789"/>
        <dbReference type="ChEBI" id="CHEBI:74269"/>
        <dbReference type="ChEBI" id="CHEBI:74481"/>
        <dbReference type="EC" id="2.1.1.264"/>
    </reaction>
</comment>
<dbReference type="PANTHER" id="PTHR47313">
    <property type="entry name" value="RIBOSOMAL RNA LARGE SUBUNIT METHYLTRANSFERASE K/L"/>
    <property type="match status" value="1"/>
</dbReference>
<comment type="subcellular location">
    <subcellularLocation>
        <location evidence="6">Cytoplasm</location>
    </subcellularLocation>
</comment>
<dbReference type="CDD" id="cd02440">
    <property type="entry name" value="AdoMet_MTases"/>
    <property type="match status" value="1"/>
</dbReference>
<dbReference type="Pfam" id="PF22020">
    <property type="entry name" value="RlmL_1st"/>
    <property type="match status" value="1"/>
</dbReference>
<evidence type="ECO:0000256" key="4">
    <source>
        <dbReference type="ARBA" id="ARBA00022679"/>
    </source>
</evidence>
<dbReference type="Gene3D" id="3.30.2130.30">
    <property type="match status" value="1"/>
</dbReference>
<dbReference type="Pfam" id="PF02926">
    <property type="entry name" value="THUMP"/>
    <property type="match status" value="1"/>
</dbReference>
<reference evidence="9" key="1">
    <citation type="journal article" date="2014" name="Int. J. Syst. Evol. Microbiol.">
        <title>Complete genome sequence of Corynebacterium casei LMG S-19264T (=DSM 44701T), isolated from a smear-ripened cheese.</title>
        <authorList>
            <consortium name="US DOE Joint Genome Institute (JGI-PGF)"/>
            <person name="Walter F."/>
            <person name="Albersmeier A."/>
            <person name="Kalinowski J."/>
            <person name="Ruckert C."/>
        </authorList>
    </citation>
    <scope>NUCLEOTIDE SEQUENCE</scope>
    <source>
        <strain evidence="9">NBRC 110023</strain>
    </source>
</reference>
<dbReference type="InterPro" id="IPR002052">
    <property type="entry name" value="DNA_methylase_N6_adenine_CS"/>
</dbReference>
<evidence type="ECO:0000313" key="9">
    <source>
        <dbReference type="EMBL" id="GLR70126.1"/>
    </source>
</evidence>
<evidence type="ECO:0000256" key="2">
    <source>
        <dbReference type="ARBA" id="ARBA00022552"/>
    </source>
</evidence>
<dbReference type="Gene3D" id="3.30.750.80">
    <property type="entry name" value="RNA methyltransferase domain (HRMD) like"/>
    <property type="match status" value="1"/>
</dbReference>
<keyword evidence="7" id="KW-0694">RNA-binding</keyword>
<comment type="function">
    <text evidence="6">Specifically methylates the guanine in position 2445 (m2G2445) and the guanine in position 2069 (m7G2069) of 23S rRNA.</text>
</comment>
<accession>A0AA37WGH1</accession>
<dbReference type="PIRSF" id="PIRSF037618">
    <property type="entry name" value="RNA_Mtase_bacteria_prd"/>
    <property type="match status" value="1"/>
</dbReference>
<dbReference type="PROSITE" id="PS51165">
    <property type="entry name" value="THUMP"/>
    <property type="match status" value="1"/>
</dbReference>
<gene>
    <name evidence="6 9" type="primary">rlmL</name>
    <name evidence="9" type="ORF">GCM10007852_10340</name>
</gene>